<evidence type="ECO:0000313" key="2">
    <source>
        <dbReference type="Proteomes" id="UP000813018"/>
    </source>
</evidence>
<accession>A0ABS7CZ53</accession>
<comment type="caution">
    <text evidence="1">The sequence shown here is derived from an EMBL/GenBank/DDBJ whole genome shotgun (WGS) entry which is preliminary data.</text>
</comment>
<name>A0ABS7CZ53_9BACT</name>
<reference evidence="1 2" key="1">
    <citation type="journal article" date="2016" name="Int. J. Syst. Evol. Microbiol.">
        <title>Pontibacter aydingkolensis sp. nov., isolated from soil of a salt lake.</title>
        <authorList>
            <person name="Osman G."/>
            <person name="Zhang T."/>
            <person name="Lou K."/>
            <person name="Gao Y."/>
            <person name="Chang W."/>
            <person name="Lin Q."/>
            <person name="Yang H.M."/>
            <person name="Huo X.D."/>
            <person name="Wang N."/>
        </authorList>
    </citation>
    <scope>NUCLEOTIDE SEQUENCE [LARGE SCALE GENOMIC DNA]</scope>
    <source>
        <strain evidence="1 2">KACC 19255</strain>
    </source>
</reference>
<dbReference type="Proteomes" id="UP000813018">
    <property type="component" value="Unassembled WGS sequence"/>
</dbReference>
<dbReference type="RefSeq" id="WP_219879005.1">
    <property type="nucleotide sequence ID" value="NZ_JAHYXK010000027.1"/>
</dbReference>
<proteinExistence type="predicted"/>
<gene>
    <name evidence="1" type="ORF">K0O23_18830</name>
</gene>
<keyword evidence="2" id="KW-1185">Reference proteome</keyword>
<evidence type="ECO:0000313" key="1">
    <source>
        <dbReference type="EMBL" id="MBW7469134.1"/>
    </source>
</evidence>
<protein>
    <submittedName>
        <fullName evidence="1">Uncharacterized protein</fullName>
    </submittedName>
</protein>
<dbReference type="EMBL" id="JAHYXK010000027">
    <property type="protein sequence ID" value="MBW7469134.1"/>
    <property type="molecule type" value="Genomic_DNA"/>
</dbReference>
<organism evidence="1 2">
    <name type="scientific">Pontibacter aydingkolensis</name>
    <dbReference type="NCBI Taxonomy" id="1911536"/>
    <lineage>
        <taxon>Bacteria</taxon>
        <taxon>Pseudomonadati</taxon>
        <taxon>Bacteroidota</taxon>
        <taxon>Cytophagia</taxon>
        <taxon>Cytophagales</taxon>
        <taxon>Hymenobacteraceae</taxon>
        <taxon>Pontibacter</taxon>
    </lineage>
</organism>
<sequence length="133" mass="15498">MDTNFIYQNPIIFNLDKDAYELDIPAPLRIQTKGGGYEVVPSGIIEEKTNIYHCITSAEDYNYVLEQYVKNQMHIFSSSIKVLVLFYDQELAMHATMPLQVSIDRLEEEVSCHGVSYTINRRVQAYHEWLMDK</sequence>